<evidence type="ECO:0000256" key="1">
    <source>
        <dbReference type="ARBA" id="ARBA00006484"/>
    </source>
</evidence>
<dbReference type="EMBL" id="CP000383">
    <property type="protein sequence ID" value="ABG58334.1"/>
    <property type="molecule type" value="Genomic_DNA"/>
</dbReference>
<dbReference type="SUPFAM" id="SSF51735">
    <property type="entry name" value="NAD(P)-binding Rossmann-fold domains"/>
    <property type="match status" value="1"/>
</dbReference>
<dbReference type="GO" id="GO:0004316">
    <property type="term" value="F:3-oxoacyl-[acyl-carrier-protein] reductase (NADPH) activity"/>
    <property type="evidence" value="ECO:0007669"/>
    <property type="project" value="UniProtKB-EC"/>
</dbReference>
<dbReference type="PANTHER" id="PTHR43477:SF1">
    <property type="entry name" value="DIHYDROANTICAPSIN 7-DEHYDROGENASE"/>
    <property type="match status" value="1"/>
</dbReference>
<dbReference type="InterPro" id="IPR051122">
    <property type="entry name" value="SDR_DHRS6-like"/>
</dbReference>
<dbReference type="AlphaFoldDB" id="A0A6N4SPR2"/>
<dbReference type="Pfam" id="PF13561">
    <property type="entry name" value="adh_short_C2"/>
    <property type="match status" value="1"/>
</dbReference>
<dbReference type="InterPro" id="IPR036291">
    <property type="entry name" value="NAD(P)-bd_dom_sf"/>
</dbReference>
<dbReference type="Gene3D" id="3.40.50.720">
    <property type="entry name" value="NAD(P)-binding Rossmann-like Domain"/>
    <property type="match status" value="1"/>
</dbReference>
<organism evidence="3 4">
    <name type="scientific">Cytophaga hutchinsonii (strain ATCC 33406 / DSM 1761 / CIP 103989 / NBRC 15051 / NCIMB 9469 / D465)</name>
    <dbReference type="NCBI Taxonomy" id="269798"/>
    <lineage>
        <taxon>Bacteria</taxon>
        <taxon>Pseudomonadati</taxon>
        <taxon>Bacteroidota</taxon>
        <taxon>Cytophagia</taxon>
        <taxon>Cytophagales</taxon>
        <taxon>Cytophagaceae</taxon>
        <taxon>Cytophaga</taxon>
    </lineage>
</organism>
<dbReference type="Proteomes" id="UP000001822">
    <property type="component" value="Chromosome"/>
</dbReference>
<dbReference type="PANTHER" id="PTHR43477">
    <property type="entry name" value="DIHYDROANTICAPSIN 7-DEHYDROGENASE"/>
    <property type="match status" value="1"/>
</dbReference>
<keyword evidence="4" id="KW-1185">Reference proteome</keyword>
<comment type="similarity">
    <text evidence="1">Belongs to the short-chain dehydrogenases/reductases (SDR) family.</text>
</comment>
<dbReference type="InterPro" id="IPR002347">
    <property type="entry name" value="SDR_fam"/>
</dbReference>
<dbReference type="EC" id="1.1.1.100" evidence="3"/>
<proteinExistence type="inferred from homology"/>
<reference evidence="3 4" key="1">
    <citation type="journal article" date="2007" name="Appl. Environ. Microbiol.">
        <title>Genome sequence of the cellulolytic gliding bacterium Cytophaga hutchinsonii.</title>
        <authorList>
            <person name="Xie G."/>
            <person name="Bruce D.C."/>
            <person name="Challacombe J.F."/>
            <person name="Chertkov O."/>
            <person name="Detter J.C."/>
            <person name="Gilna P."/>
            <person name="Han C.S."/>
            <person name="Lucas S."/>
            <person name="Misra M."/>
            <person name="Myers G.L."/>
            <person name="Richardson P."/>
            <person name="Tapia R."/>
            <person name="Thayer N."/>
            <person name="Thompson L.S."/>
            <person name="Brettin T.S."/>
            <person name="Henrissat B."/>
            <person name="Wilson D.B."/>
            <person name="McBride M.J."/>
        </authorList>
    </citation>
    <scope>NUCLEOTIDE SEQUENCE [LARGE SCALE GENOMIC DNA]</scope>
    <source>
        <strain evidence="4">ATCC 33406 / DSM 1761 / CIP 103989 / NBRC 15051 / NCIMB 9469 / D465</strain>
    </source>
</reference>
<dbReference type="CDD" id="cd05233">
    <property type="entry name" value="SDR_c"/>
    <property type="match status" value="1"/>
</dbReference>
<gene>
    <name evidence="3" type="primary">fabG</name>
    <name evidence="3" type="ordered locus">CHU_1057</name>
</gene>
<dbReference type="OrthoDB" id="9803333at2"/>
<accession>A0A6N4SPR2</accession>
<keyword evidence="2 3" id="KW-0560">Oxidoreductase</keyword>
<dbReference type="PRINTS" id="PR00081">
    <property type="entry name" value="GDHRDH"/>
</dbReference>
<sequence length="230" mass="24753">MIRRTFLFAGASSAIARQTAMLLKEKGHSVIGLSRKEPDDTYDEYYQVSGYDFSTFPEIGKPIDGLVYFPGTIHLKPVTRFTPAEFTSDLQINTLGAAAFVQAYLSDLKKSPNASIVFLSSVAASVGLPFHTSIAMAKGALEGFAKALAAELAPAIRVNVVAPSLLDTPLGNTFIHTPDKLENMQKRNPLRQIGKPTDVANAIAFLLSEESAWVTGQVFAIDGGMSTIKN</sequence>
<evidence type="ECO:0000256" key="2">
    <source>
        <dbReference type="ARBA" id="ARBA00023002"/>
    </source>
</evidence>
<dbReference type="KEGG" id="chu:CHU_1057"/>
<name>A0A6N4SPR2_CYTH3</name>
<evidence type="ECO:0000313" key="3">
    <source>
        <dbReference type="EMBL" id="ABG58334.1"/>
    </source>
</evidence>
<protein>
    <submittedName>
        <fullName evidence="3">Short chain dehydrogenase possible 3-oxoacyl-[acyl-carrier-protein] reductase</fullName>
        <ecNumber evidence="3">1.1.1.100</ecNumber>
    </submittedName>
</protein>
<evidence type="ECO:0000313" key="4">
    <source>
        <dbReference type="Proteomes" id="UP000001822"/>
    </source>
</evidence>
<dbReference type="RefSeq" id="WP_011584449.1">
    <property type="nucleotide sequence ID" value="NC_008255.1"/>
</dbReference>